<dbReference type="Proteomes" id="UP000070501">
    <property type="component" value="Unassembled WGS sequence"/>
</dbReference>
<sequence>MSHVRVCLVDLTSSTPAPRQTTAPAAASCSRPRVVLKALETTTSRQSTTLVVSPSPLRQQHRRHEGLLRSLLDASSSGSHPSPQLPLAQLRRLPHPARPVTTTTTTTTTTVRHWGPATTDQVPASRCTKGTAKQGRRCLAPLCIPVLVLVLGLHQIRPYPAAATSHRPCIRTFGLPETCA</sequence>
<evidence type="ECO:0000313" key="2">
    <source>
        <dbReference type="Proteomes" id="UP000070501"/>
    </source>
</evidence>
<organism evidence="1 2">
    <name type="scientific">Microdochium bolleyi</name>
    <dbReference type="NCBI Taxonomy" id="196109"/>
    <lineage>
        <taxon>Eukaryota</taxon>
        <taxon>Fungi</taxon>
        <taxon>Dikarya</taxon>
        <taxon>Ascomycota</taxon>
        <taxon>Pezizomycotina</taxon>
        <taxon>Sordariomycetes</taxon>
        <taxon>Xylariomycetidae</taxon>
        <taxon>Xylariales</taxon>
        <taxon>Microdochiaceae</taxon>
        <taxon>Microdochium</taxon>
    </lineage>
</organism>
<name>A0A136JHL9_9PEZI</name>
<proteinExistence type="predicted"/>
<accession>A0A136JHL9</accession>
<evidence type="ECO:0000313" key="1">
    <source>
        <dbReference type="EMBL" id="KXJ96643.1"/>
    </source>
</evidence>
<keyword evidence="2" id="KW-1185">Reference proteome</keyword>
<dbReference type="EMBL" id="KQ964245">
    <property type="protein sequence ID" value="KXJ96643.1"/>
    <property type="molecule type" value="Genomic_DNA"/>
</dbReference>
<protein>
    <submittedName>
        <fullName evidence="1">Uncharacterized protein</fullName>
    </submittedName>
</protein>
<dbReference type="InParanoid" id="A0A136JHL9"/>
<reference evidence="2" key="1">
    <citation type="submission" date="2016-02" db="EMBL/GenBank/DDBJ databases">
        <title>Draft genome sequence of Microdochium bolleyi, a fungal endophyte of beachgrass.</title>
        <authorList>
            <consortium name="DOE Joint Genome Institute"/>
            <person name="David A.S."/>
            <person name="May G."/>
            <person name="Haridas S."/>
            <person name="Lim J."/>
            <person name="Wang M."/>
            <person name="Labutti K."/>
            <person name="Lipzen A."/>
            <person name="Barry K."/>
            <person name="Grigoriev I.V."/>
        </authorList>
    </citation>
    <scope>NUCLEOTIDE SEQUENCE [LARGE SCALE GENOMIC DNA]</scope>
    <source>
        <strain evidence="2">J235TASD1</strain>
    </source>
</reference>
<gene>
    <name evidence="1" type="ORF">Micbo1qcDRAFT_2099</name>
</gene>
<dbReference type="AlphaFoldDB" id="A0A136JHL9"/>